<reference evidence="1" key="2">
    <citation type="journal article" date="2015" name="Data Brief">
        <title>Shoot transcriptome of the giant reed, Arundo donax.</title>
        <authorList>
            <person name="Barrero R.A."/>
            <person name="Guerrero F.D."/>
            <person name="Moolhuijzen P."/>
            <person name="Goolsby J.A."/>
            <person name="Tidwell J."/>
            <person name="Bellgard S.E."/>
            <person name="Bellgard M.I."/>
        </authorList>
    </citation>
    <scope>NUCLEOTIDE SEQUENCE</scope>
    <source>
        <tissue evidence="1">Shoot tissue taken approximately 20 cm above the soil surface</tissue>
    </source>
</reference>
<name>A0A0A9HR19_ARUDO</name>
<sequence length="46" mass="5238">MDLGIPKGYQSPLVKKPVLERNELWGFLPGPLSKMLLYLNHKTMAL</sequence>
<accession>A0A0A9HR19</accession>
<dbReference type="AlphaFoldDB" id="A0A0A9HR19"/>
<reference evidence="1" key="1">
    <citation type="submission" date="2014-09" db="EMBL/GenBank/DDBJ databases">
        <authorList>
            <person name="Magalhaes I.L.F."/>
            <person name="Oliveira U."/>
            <person name="Santos F.R."/>
            <person name="Vidigal T.H.D.A."/>
            <person name="Brescovit A.D."/>
            <person name="Santos A.J."/>
        </authorList>
    </citation>
    <scope>NUCLEOTIDE SEQUENCE</scope>
    <source>
        <tissue evidence="1">Shoot tissue taken approximately 20 cm above the soil surface</tissue>
    </source>
</reference>
<organism evidence="1">
    <name type="scientific">Arundo donax</name>
    <name type="common">Giant reed</name>
    <name type="synonym">Donax arundinaceus</name>
    <dbReference type="NCBI Taxonomy" id="35708"/>
    <lineage>
        <taxon>Eukaryota</taxon>
        <taxon>Viridiplantae</taxon>
        <taxon>Streptophyta</taxon>
        <taxon>Embryophyta</taxon>
        <taxon>Tracheophyta</taxon>
        <taxon>Spermatophyta</taxon>
        <taxon>Magnoliopsida</taxon>
        <taxon>Liliopsida</taxon>
        <taxon>Poales</taxon>
        <taxon>Poaceae</taxon>
        <taxon>PACMAD clade</taxon>
        <taxon>Arundinoideae</taxon>
        <taxon>Arundineae</taxon>
        <taxon>Arundo</taxon>
    </lineage>
</organism>
<protein>
    <submittedName>
        <fullName evidence="1">Uncharacterized protein</fullName>
    </submittedName>
</protein>
<evidence type="ECO:0000313" key="1">
    <source>
        <dbReference type="EMBL" id="JAE38284.1"/>
    </source>
</evidence>
<proteinExistence type="predicted"/>
<dbReference type="EMBL" id="GBRH01159612">
    <property type="protein sequence ID" value="JAE38284.1"/>
    <property type="molecule type" value="Transcribed_RNA"/>
</dbReference>